<dbReference type="CDD" id="cd06445">
    <property type="entry name" value="ATase"/>
    <property type="match status" value="1"/>
</dbReference>
<comment type="caution">
    <text evidence="4">The sequence shown here is derived from an EMBL/GenBank/DDBJ whole genome shotgun (WGS) entry which is preliminary data.</text>
</comment>
<dbReference type="InterPro" id="IPR052520">
    <property type="entry name" value="ATL_DNA_repair"/>
</dbReference>
<dbReference type="GO" id="GO:0032259">
    <property type="term" value="P:methylation"/>
    <property type="evidence" value="ECO:0007669"/>
    <property type="project" value="UniProtKB-KW"/>
</dbReference>
<dbReference type="InterPro" id="IPR036217">
    <property type="entry name" value="MethylDNA_cys_MeTrfase_DNAb"/>
</dbReference>
<feature type="region of interest" description="Disordered" evidence="2">
    <location>
        <begin position="93"/>
        <end position="119"/>
    </location>
</feature>
<evidence type="ECO:0000256" key="2">
    <source>
        <dbReference type="SAM" id="MobiDB-lite"/>
    </source>
</evidence>
<dbReference type="InterPro" id="IPR036388">
    <property type="entry name" value="WH-like_DNA-bd_sf"/>
</dbReference>
<proteinExistence type="predicted"/>
<feature type="domain" description="Methylated-DNA-[protein]-cysteine S-methyltransferase DNA binding" evidence="3">
    <location>
        <begin position="39"/>
        <end position="89"/>
    </location>
</feature>
<accession>A0A511KJX1</accession>
<evidence type="ECO:0000256" key="1">
    <source>
        <dbReference type="ARBA" id="ARBA00022763"/>
    </source>
</evidence>
<evidence type="ECO:0000259" key="3">
    <source>
        <dbReference type="Pfam" id="PF01035"/>
    </source>
</evidence>
<feature type="compositionally biased region" description="Gly residues" evidence="2">
    <location>
        <begin position="158"/>
        <end position="167"/>
    </location>
</feature>
<dbReference type="Pfam" id="PF01035">
    <property type="entry name" value="DNA_binding_1"/>
    <property type="match status" value="1"/>
</dbReference>
<dbReference type="PANTHER" id="PTHR42942:SF1">
    <property type="entry name" value="ALKYLTRANSFERASE-LIKE PROTEIN 1"/>
    <property type="match status" value="1"/>
</dbReference>
<protein>
    <submittedName>
        <fullName evidence="4">Methylated-DNA-protein-cysteine methyltransferase related protein</fullName>
    </submittedName>
</protein>
<dbReference type="InterPro" id="IPR014048">
    <property type="entry name" value="MethylDNA_cys_MeTrfase_DNA-bd"/>
</dbReference>
<keyword evidence="4" id="KW-0808">Transferase</keyword>
<keyword evidence="4" id="KW-0489">Methyltransferase</keyword>
<keyword evidence="1" id="KW-0227">DNA damage</keyword>
<dbReference type="Proteomes" id="UP000321518">
    <property type="component" value="Unassembled WGS sequence"/>
</dbReference>
<name>A0A511KJX1_RHOTO</name>
<dbReference type="EMBL" id="BJWK01000009">
    <property type="protein sequence ID" value="GEM09754.1"/>
    <property type="molecule type" value="Genomic_DNA"/>
</dbReference>
<dbReference type="GO" id="GO:0006281">
    <property type="term" value="P:DNA repair"/>
    <property type="evidence" value="ECO:0007669"/>
    <property type="project" value="InterPro"/>
</dbReference>
<evidence type="ECO:0000313" key="5">
    <source>
        <dbReference type="Proteomes" id="UP000321518"/>
    </source>
</evidence>
<dbReference type="Gene3D" id="1.10.10.10">
    <property type="entry name" value="Winged helix-like DNA-binding domain superfamily/Winged helix DNA-binding domain"/>
    <property type="match status" value="1"/>
</dbReference>
<dbReference type="OrthoDB" id="2548197at2759"/>
<gene>
    <name evidence="4" type="ORF">Rt10032_c09g3771</name>
</gene>
<organism evidence="4 5">
    <name type="scientific">Rhodotorula toruloides</name>
    <name type="common">Yeast</name>
    <name type="synonym">Rhodosporidium toruloides</name>
    <dbReference type="NCBI Taxonomy" id="5286"/>
    <lineage>
        <taxon>Eukaryota</taxon>
        <taxon>Fungi</taxon>
        <taxon>Dikarya</taxon>
        <taxon>Basidiomycota</taxon>
        <taxon>Pucciniomycotina</taxon>
        <taxon>Microbotryomycetes</taxon>
        <taxon>Sporidiobolales</taxon>
        <taxon>Sporidiobolaceae</taxon>
        <taxon>Rhodotorula</taxon>
    </lineage>
</organism>
<dbReference type="GO" id="GO:0008168">
    <property type="term" value="F:methyltransferase activity"/>
    <property type="evidence" value="ECO:0007669"/>
    <property type="project" value="UniProtKB-KW"/>
</dbReference>
<dbReference type="SUPFAM" id="SSF46767">
    <property type="entry name" value="Methylated DNA-protein cysteine methyltransferase, C-terminal domain"/>
    <property type="match status" value="1"/>
</dbReference>
<feature type="region of interest" description="Disordered" evidence="2">
    <location>
        <begin position="148"/>
        <end position="167"/>
    </location>
</feature>
<dbReference type="PANTHER" id="PTHR42942">
    <property type="entry name" value="6-O-METHYLGUANINE DNA METHYLTRANSFERASE"/>
    <property type="match status" value="1"/>
</dbReference>
<evidence type="ECO:0000313" key="4">
    <source>
        <dbReference type="EMBL" id="GEM09754.1"/>
    </source>
</evidence>
<dbReference type="AlphaFoldDB" id="A0A511KJX1"/>
<feature type="compositionally biased region" description="Low complexity" evidence="2">
    <location>
        <begin position="93"/>
        <end position="106"/>
    </location>
</feature>
<reference evidence="4 5" key="1">
    <citation type="submission" date="2019-07" db="EMBL/GenBank/DDBJ databases">
        <title>Rhodotorula toruloides NBRC10032 genome sequencing.</title>
        <authorList>
            <person name="Shida Y."/>
            <person name="Takaku H."/>
            <person name="Ogasawara W."/>
            <person name="Mori K."/>
        </authorList>
    </citation>
    <scope>NUCLEOTIDE SEQUENCE [LARGE SCALE GENOMIC DNA]</scope>
    <source>
        <strain evidence="4 5">NBRC10032</strain>
    </source>
</reference>
<sequence length="198" mass="20329">MPAERADILQNASPSPYDALASVRGGSGGADGDSAFRRDFNAAVYDCVRRVPEGKVVSYGQVAKLIGHPRHSRMVGSALKVLPSRLSMPYLPPTSSSISSASSSDEPLPPPQSNPDFVPWHRVVASSGLISPRGNVAATRRQAEWLEAEGVEVREGPRAGGGGGGCSQLGGGTADAFGLGGAAGGGGRVNMGRYAWKG</sequence>